<dbReference type="CDD" id="cd06008">
    <property type="entry name" value="NF-X1-zinc-finger"/>
    <property type="match status" value="6"/>
</dbReference>
<feature type="compositionally biased region" description="Polar residues" evidence="8">
    <location>
        <begin position="18"/>
        <end position="37"/>
    </location>
</feature>
<accession>A0AAD9QMC9</accession>
<evidence type="ECO:0000256" key="1">
    <source>
        <dbReference type="ARBA" id="ARBA00007269"/>
    </source>
</evidence>
<gene>
    <name evidence="11" type="ORF">P5673_013332</name>
</gene>
<keyword evidence="2" id="KW-0479">Metal-binding</keyword>
<dbReference type="SMART" id="SM00438">
    <property type="entry name" value="ZnF_NFX"/>
    <property type="match status" value="10"/>
</dbReference>
<keyword evidence="12" id="KW-1185">Reference proteome</keyword>
<comment type="similarity">
    <text evidence="1">Belongs to the NFX1 family.</text>
</comment>
<dbReference type="CDD" id="cd16697">
    <property type="entry name" value="RING-CH-C4HC3_NFXL1"/>
    <property type="match status" value="1"/>
</dbReference>
<evidence type="ECO:0000256" key="9">
    <source>
        <dbReference type="SAM" id="Phobius"/>
    </source>
</evidence>
<feature type="transmembrane region" description="Helical" evidence="9">
    <location>
        <begin position="871"/>
        <end position="892"/>
    </location>
</feature>
<feature type="coiled-coil region" evidence="7">
    <location>
        <begin position="814"/>
        <end position="853"/>
    </location>
</feature>
<evidence type="ECO:0000256" key="8">
    <source>
        <dbReference type="SAM" id="MobiDB-lite"/>
    </source>
</evidence>
<name>A0AAD9QMC9_ACRCE</name>
<evidence type="ECO:0000313" key="11">
    <source>
        <dbReference type="EMBL" id="KAK2563601.1"/>
    </source>
</evidence>
<dbReference type="GO" id="GO:0008270">
    <property type="term" value="F:zinc ion binding"/>
    <property type="evidence" value="ECO:0007669"/>
    <property type="project" value="UniProtKB-KW"/>
</dbReference>
<reference evidence="11" key="2">
    <citation type="journal article" date="2023" name="Science">
        <title>Genomic signatures of disease resistance in endangered staghorn corals.</title>
        <authorList>
            <person name="Vollmer S.V."/>
            <person name="Selwyn J.D."/>
            <person name="Despard B.A."/>
            <person name="Roesel C.L."/>
        </authorList>
    </citation>
    <scope>NUCLEOTIDE SEQUENCE</scope>
    <source>
        <strain evidence="11">K2</strain>
    </source>
</reference>
<dbReference type="PANTHER" id="PTHR12360:SF1">
    <property type="entry name" value="NF-X1-TYPE ZINC FINGER PROTEIN NFXL1"/>
    <property type="match status" value="1"/>
</dbReference>
<dbReference type="GO" id="GO:0005634">
    <property type="term" value="C:nucleus"/>
    <property type="evidence" value="ECO:0007669"/>
    <property type="project" value="InterPro"/>
</dbReference>
<proteinExistence type="inferred from homology"/>
<evidence type="ECO:0000256" key="4">
    <source>
        <dbReference type="ARBA" id="ARBA00022771"/>
    </source>
</evidence>
<keyword evidence="5" id="KW-0862">Zinc</keyword>
<dbReference type="PANTHER" id="PTHR12360">
    <property type="entry name" value="NUCLEAR TRANSCRIPTION FACTOR, X-BOX BINDING 1 NFX1"/>
    <property type="match status" value="1"/>
</dbReference>
<dbReference type="InterPro" id="IPR000967">
    <property type="entry name" value="Znf_NFX1"/>
</dbReference>
<dbReference type="InterPro" id="IPR034078">
    <property type="entry name" value="NFX1_fam"/>
</dbReference>
<dbReference type="GO" id="GO:0000981">
    <property type="term" value="F:DNA-binding transcription factor activity, RNA polymerase II-specific"/>
    <property type="evidence" value="ECO:0007669"/>
    <property type="project" value="TreeGrafter"/>
</dbReference>
<protein>
    <submittedName>
        <fullName evidence="11">NF-X1-type zinc finger protein NFXL1</fullName>
    </submittedName>
</protein>
<sequence length="893" mass="99197">MNKRPLFLGKGRGRGRGNEQQNAKPSPSWNRRTTSGNAGVPPSVVKADHGPAINSEKSPGVAEVSRERMAKAEKIKESAKRFMEKAEDDLVESSEDEEVNDNEILSNTLKNYRNSSKDNETDLERAAQYLLDSCKPGANVCLICIASIKHVDAVWSCSQCYTVLHLLCIQKWARDGAALAQLSSQEDLSPADLPWFCPKCRFEFKQSNCPTRYYCYCEKQENPSFDPWLTPHSCGQSCSKPLKPDCGHDCLLLCHPGPCPPCPKTVRVSCHCGSAAPIVRRCSAKEWSCGKPCGKLLSCGHHNCETPCHAGDCLPCPKESVQNCLCGKFQSKRSCANPEWQCEKVCGKVLSCGHHTCEQVCHAGNCGDCPRAGNRKCPCGQTSVSLPCTEDIPTCGSTCDKLLVCNRHYCTQRCHTGSCGTCRQMIKKKCRCGKREKNVVCSQDFLCEIKCQKMRQCERHQCRRKCCNGHCLPCEQICNRNLNCRNHKCPSQCHRGPCYPCPLTVDVKCFCGATVLTLPCGREKVTKPPKCTELCRVPPDCHHLQREPHHCHYGPCPPCRQSCNLALPCGHACPASCHDNQPNPSELLKTSINGLASLSNSKSKTAKFVALPCPPCIIPVEMSCFGQHEISPLPCHKAKVFSCARPCGRQLACGTHTCQIECHTVVNAKNEQEAGTNCQVCREPCSKPRPKGCTHACPFPCHKGDCPSCKEIVQLKCHCKLMTVFVNCSDLTSDNEQMCNELRSCKNQCPKKLAVCGHRCTSICHPGPCPSSDKCTKKISVRCPCQRRKKDFPCHAVQKGEGTLVCDKDCDDSKAKQNKKISVEEEKRKQKELKAQQEELERFERRQKGRQRKPRKNIEEIVEPYWFQRHMLAILMLSGGIALVAGLFFIALD</sequence>
<evidence type="ECO:0000256" key="7">
    <source>
        <dbReference type="SAM" id="Coils"/>
    </source>
</evidence>
<evidence type="ECO:0000256" key="6">
    <source>
        <dbReference type="PROSITE-ProRule" id="PRU00146"/>
    </source>
</evidence>
<evidence type="ECO:0000256" key="3">
    <source>
        <dbReference type="ARBA" id="ARBA00022737"/>
    </source>
</evidence>
<feature type="domain" description="PHD-type" evidence="10">
    <location>
        <begin position="138"/>
        <end position="203"/>
    </location>
</feature>
<organism evidence="11 12">
    <name type="scientific">Acropora cervicornis</name>
    <name type="common">Staghorn coral</name>
    <dbReference type="NCBI Taxonomy" id="6130"/>
    <lineage>
        <taxon>Eukaryota</taxon>
        <taxon>Metazoa</taxon>
        <taxon>Cnidaria</taxon>
        <taxon>Anthozoa</taxon>
        <taxon>Hexacorallia</taxon>
        <taxon>Scleractinia</taxon>
        <taxon>Astrocoeniina</taxon>
        <taxon>Acroporidae</taxon>
        <taxon>Acropora</taxon>
    </lineage>
</organism>
<dbReference type="GO" id="GO:0000977">
    <property type="term" value="F:RNA polymerase II transcription regulatory region sequence-specific DNA binding"/>
    <property type="evidence" value="ECO:0007669"/>
    <property type="project" value="TreeGrafter"/>
</dbReference>
<dbReference type="Proteomes" id="UP001249851">
    <property type="component" value="Unassembled WGS sequence"/>
</dbReference>
<keyword evidence="9" id="KW-0812">Transmembrane</keyword>
<feature type="region of interest" description="Disordered" evidence="8">
    <location>
        <begin position="1"/>
        <end position="66"/>
    </location>
</feature>
<evidence type="ECO:0000256" key="2">
    <source>
        <dbReference type="ARBA" id="ARBA00022723"/>
    </source>
</evidence>
<keyword evidence="3" id="KW-0677">Repeat</keyword>
<keyword evidence="4 6" id="KW-0863">Zinc-finger</keyword>
<dbReference type="PROSITE" id="PS50016">
    <property type="entry name" value="ZF_PHD_2"/>
    <property type="match status" value="1"/>
</dbReference>
<dbReference type="Pfam" id="PF01422">
    <property type="entry name" value="zf-NF-X1"/>
    <property type="match status" value="11"/>
</dbReference>
<dbReference type="EMBL" id="JARQWQ010000025">
    <property type="protein sequence ID" value="KAK2563601.1"/>
    <property type="molecule type" value="Genomic_DNA"/>
</dbReference>
<keyword evidence="9" id="KW-0472">Membrane</keyword>
<keyword evidence="9" id="KW-1133">Transmembrane helix</keyword>
<evidence type="ECO:0000259" key="10">
    <source>
        <dbReference type="PROSITE" id="PS50016"/>
    </source>
</evidence>
<reference evidence="11" key="1">
    <citation type="journal article" date="2023" name="G3 (Bethesda)">
        <title>Whole genome assembly and annotation of the endangered Caribbean coral Acropora cervicornis.</title>
        <authorList>
            <person name="Selwyn J.D."/>
            <person name="Vollmer S.V."/>
        </authorList>
    </citation>
    <scope>NUCLEOTIDE SEQUENCE</scope>
    <source>
        <strain evidence="11">K2</strain>
    </source>
</reference>
<comment type="caution">
    <text evidence="11">The sequence shown here is derived from an EMBL/GenBank/DDBJ whole genome shotgun (WGS) entry which is preliminary data.</text>
</comment>
<dbReference type="AlphaFoldDB" id="A0AAD9QMC9"/>
<dbReference type="InterPro" id="IPR019787">
    <property type="entry name" value="Znf_PHD-finger"/>
</dbReference>
<keyword evidence="7" id="KW-0175">Coiled coil</keyword>
<evidence type="ECO:0000256" key="5">
    <source>
        <dbReference type="ARBA" id="ARBA00022833"/>
    </source>
</evidence>
<evidence type="ECO:0000313" key="12">
    <source>
        <dbReference type="Proteomes" id="UP001249851"/>
    </source>
</evidence>